<reference evidence="1 2" key="1">
    <citation type="journal article" date="2015" name="Nature">
        <title>rRNA introns, odd ribosomes, and small enigmatic genomes across a large radiation of phyla.</title>
        <authorList>
            <person name="Brown C.T."/>
            <person name="Hug L.A."/>
            <person name="Thomas B.C."/>
            <person name="Sharon I."/>
            <person name="Castelle C.J."/>
            <person name="Singh A."/>
            <person name="Wilkins M.J."/>
            <person name="Williams K.H."/>
            <person name="Banfield J.F."/>
        </authorList>
    </citation>
    <scope>NUCLEOTIDE SEQUENCE [LARGE SCALE GENOMIC DNA]</scope>
</reference>
<protein>
    <recommendedName>
        <fullName evidence="3">DUF3800 domain-containing protein</fullName>
    </recommendedName>
</protein>
<dbReference type="EMBL" id="LCAE01000006">
    <property type="protein sequence ID" value="KKR87300.1"/>
    <property type="molecule type" value="Genomic_DNA"/>
</dbReference>
<organism evidence="1 2">
    <name type="scientific">Candidatus Woesebacteria bacterium GW2011_GWB1_41_10</name>
    <dbReference type="NCBI Taxonomy" id="1618577"/>
    <lineage>
        <taxon>Bacteria</taxon>
        <taxon>Candidatus Woeseibacteriota</taxon>
    </lineage>
</organism>
<dbReference type="AlphaFoldDB" id="A0A0G0WS54"/>
<accession>A0A0G0WS54</accession>
<name>A0A0G0WS54_9BACT</name>
<comment type="caution">
    <text evidence="1">The sequence shown here is derived from an EMBL/GenBank/DDBJ whole genome shotgun (WGS) entry which is preliminary data.</text>
</comment>
<sequence length="202" mass="23106">MTKLYCYVDESGQDTQGRMFIVSVVITEKNRGRLFAVCEKLEDASGKKKDKWGRAKHERRMFYIRHILADARFKGVLRFEVFRNTKDYDGSTITAIISSVNWDKPHGQFTTLVYVDGLSKTKRQEYGARLRHLGLPVRKIRGIARDETNALTRLADATAGFIRDALIGKSKEIKSLFEKAKKGRFMIEVSSTKNRPQRGGRA</sequence>
<evidence type="ECO:0000313" key="2">
    <source>
        <dbReference type="Proteomes" id="UP000033858"/>
    </source>
</evidence>
<evidence type="ECO:0008006" key="3">
    <source>
        <dbReference type="Google" id="ProtNLM"/>
    </source>
</evidence>
<proteinExistence type="predicted"/>
<gene>
    <name evidence="1" type="ORF">UU32_C0006G0002</name>
</gene>
<dbReference type="Proteomes" id="UP000033858">
    <property type="component" value="Unassembled WGS sequence"/>
</dbReference>
<evidence type="ECO:0000313" key="1">
    <source>
        <dbReference type="EMBL" id="KKR87300.1"/>
    </source>
</evidence>